<dbReference type="AlphaFoldDB" id="A0A7X3LXE2"/>
<feature type="active site" description="Nucleophile" evidence="9">
    <location>
        <position position="185"/>
    </location>
</feature>
<dbReference type="CDD" id="cd16913">
    <property type="entry name" value="YkuD_like"/>
    <property type="match status" value="1"/>
</dbReference>
<dbReference type="RefSeq" id="WP_160777092.1">
    <property type="nucleotide sequence ID" value="NZ_WUMV01000008.1"/>
</dbReference>
<comment type="pathway">
    <text evidence="1 9">Cell wall biogenesis; peptidoglycan biosynthesis.</text>
</comment>
<evidence type="ECO:0000256" key="1">
    <source>
        <dbReference type="ARBA" id="ARBA00004752"/>
    </source>
</evidence>
<dbReference type="Proteomes" id="UP000433101">
    <property type="component" value="Unassembled WGS sequence"/>
</dbReference>
<dbReference type="Gene3D" id="2.40.440.10">
    <property type="entry name" value="L,D-transpeptidase catalytic domain-like"/>
    <property type="match status" value="1"/>
</dbReference>
<dbReference type="SUPFAM" id="SSF141523">
    <property type="entry name" value="L,D-transpeptidase catalytic domain-like"/>
    <property type="match status" value="1"/>
</dbReference>
<keyword evidence="7 9" id="KW-0573">Peptidoglycan synthesis</keyword>
<feature type="domain" description="L,D-TPase catalytic" evidence="10">
    <location>
        <begin position="75"/>
        <end position="209"/>
    </location>
</feature>
<evidence type="ECO:0000256" key="7">
    <source>
        <dbReference type="ARBA" id="ARBA00022984"/>
    </source>
</evidence>
<evidence type="ECO:0000256" key="9">
    <source>
        <dbReference type="PROSITE-ProRule" id="PRU01373"/>
    </source>
</evidence>
<reference evidence="11 12" key="1">
    <citation type="submission" date="2019-12" db="EMBL/GenBank/DDBJ databases">
        <authorList>
            <person name="Li M."/>
        </authorList>
    </citation>
    <scope>NUCLEOTIDE SEQUENCE [LARGE SCALE GENOMIC DNA]</scope>
    <source>
        <strain evidence="11 12">GBMRC 2046</strain>
    </source>
</reference>
<dbReference type="GO" id="GO:0008360">
    <property type="term" value="P:regulation of cell shape"/>
    <property type="evidence" value="ECO:0007669"/>
    <property type="project" value="UniProtKB-UniRule"/>
</dbReference>
<keyword evidence="6 9" id="KW-0133">Cell shape</keyword>
<keyword evidence="5" id="KW-0378">Hydrolase</keyword>
<keyword evidence="4" id="KW-0808">Transferase</keyword>
<organism evidence="11 12">
    <name type="scientific">Stappia sediminis</name>
    <dbReference type="NCBI Taxonomy" id="2692190"/>
    <lineage>
        <taxon>Bacteria</taxon>
        <taxon>Pseudomonadati</taxon>
        <taxon>Pseudomonadota</taxon>
        <taxon>Alphaproteobacteria</taxon>
        <taxon>Hyphomicrobiales</taxon>
        <taxon>Stappiaceae</taxon>
        <taxon>Stappia</taxon>
    </lineage>
</organism>
<evidence type="ECO:0000256" key="8">
    <source>
        <dbReference type="ARBA" id="ARBA00023316"/>
    </source>
</evidence>
<dbReference type="PANTHER" id="PTHR30582">
    <property type="entry name" value="L,D-TRANSPEPTIDASE"/>
    <property type="match status" value="1"/>
</dbReference>
<dbReference type="PANTHER" id="PTHR30582:SF24">
    <property type="entry name" value="L,D-TRANSPEPTIDASE ERFK_SRFK-RELATED"/>
    <property type="match status" value="1"/>
</dbReference>
<dbReference type="InterPro" id="IPR005490">
    <property type="entry name" value="LD_TPept_cat_dom"/>
</dbReference>
<dbReference type="GO" id="GO:0071555">
    <property type="term" value="P:cell wall organization"/>
    <property type="evidence" value="ECO:0007669"/>
    <property type="project" value="UniProtKB-UniRule"/>
</dbReference>
<dbReference type="InterPro" id="IPR050979">
    <property type="entry name" value="LD-transpeptidase"/>
</dbReference>
<evidence type="ECO:0000259" key="10">
    <source>
        <dbReference type="PROSITE" id="PS52029"/>
    </source>
</evidence>
<evidence type="ECO:0000313" key="12">
    <source>
        <dbReference type="Proteomes" id="UP000433101"/>
    </source>
</evidence>
<comment type="similarity">
    <text evidence="2">Belongs to the YkuD family.</text>
</comment>
<evidence type="ECO:0000256" key="4">
    <source>
        <dbReference type="ARBA" id="ARBA00022679"/>
    </source>
</evidence>
<sequence length="221" mass="24716">MDLTRRALTKGAGALAAASLFSLPAITPASGDVASKWFTGAAEDNGFSYRTTNFSVIKPHWRRQMVKYFSQEPPGTVVVDTRNHFLYWIWENNTALRYGVGVGREGFKWYGRARIDRKSLWPRWVPPPEMLERQPDLPKLVKGGAPNNPLGPRAMYLYRSGSDLGYRLHGTLEPWSIGNDVSSGCIRMFPEDVIDLYQRCPIGTRVLVLEHLGADSTASDG</sequence>
<name>A0A7X3LXE2_9HYPH</name>
<dbReference type="EMBL" id="WUMV01000008">
    <property type="protein sequence ID" value="MXN66860.1"/>
    <property type="molecule type" value="Genomic_DNA"/>
</dbReference>
<dbReference type="InterPro" id="IPR038063">
    <property type="entry name" value="Transpep_catalytic_dom"/>
</dbReference>
<dbReference type="UniPathway" id="UPA00219"/>
<protein>
    <submittedName>
        <fullName evidence="11">L,D-transpeptidase family protein</fullName>
    </submittedName>
</protein>
<dbReference type="PROSITE" id="PS52029">
    <property type="entry name" value="LD_TPASE"/>
    <property type="match status" value="1"/>
</dbReference>
<dbReference type="GO" id="GO:0005576">
    <property type="term" value="C:extracellular region"/>
    <property type="evidence" value="ECO:0007669"/>
    <property type="project" value="TreeGrafter"/>
</dbReference>
<keyword evidence="8 9" id="KW-0961">Cell wall biogenesis/degradation</keyword>
<dbReference type="GO" id="GO:0071972">
    <property type="term" value="F:peptidoglycan L,D-transpeptidase activity"/>
    <property type="evidence" value="ECO:0007669"/>
    <property type="project" value="TreeGrafter"/>
</dbReference>
<dbReference type="PROSITE" id="PS51318">
    <property type="entry name" value="TAT"/>
    <property type="match status" value="1"/>
</dbReference>
<comment type="caution">
    <text evidence="11">The sequence shown here is derived from an EMBL/GenBank/DDBJ whole genome shotgun (WGS) entry which is preliminary data.</text>
</comment>
<dbReference type="GO" id="GO:0016757">
    <property type="term" value="F:glycosyltransferase activity"/>
    <property type="evidence" value="ECO:0007669"/>
    <property type="project" value="UniProtKB-KW"/>
</dbReference>
<evidence type="ECO:0000313" key="11">
    <source>
        <dbReference type="EMBL" id="MXN66860.1"/>
    </source>
</evidence>
<evidence type="ECO:0000256" key="3">
    <source>
        <dbReference type="ARBA" id="ARBA00022676"/>
    </source>
</evidence>
<dbReference type="FunFam" id="2.40.440.10:FF:000002">
    <property type="entry name" value="L,D-transpeptidase ErfK/SrfK"/>
    <property type="match status" value="1"/>
</dbReference>
<gene>
    <name evidence="11" type="ORF">GR183_18250</name>
</gene>
<proteinExistence type="inferred from homology"/>
<dbReference type="GO" id="GO:0018104">
    <property type="term" value="P:peptidoglycan-protein cross-linking"/>
    <property type="evidence" value="ECO:0007669"/>
    <property type="project" value="TreeGrafter"/>
</dbReference>
<keyword evidence="3" id="KW-0328">Glycosyltransferase</keyword>
<keyword evidence="12" id="KW-1185">Reference proteome</keyword>
<dbReference type="Pfam" id="PF03734">
    <property type="entry name" value="YkuD"/>
    <property type="match status" value="1"/>
</dbReference>
<evidence type="ECO:0000256" key="2">
    <source>
        <dbReference type="ARBA" id="ARBA00005992"/>
    </source>
</evidence>
<evidence type="ECO:0000256" key="6">
    <source>
        <dbReference type="ARBA" id="ARBA00022960"/>
    </source>
</evidence>
<evidence type="ECO:0000256" key="5">
    <source>
        <dbReference type="ARBA" id="ARBA00022801"/>
    </source>
</evidence>
<dbReference type="InterPro" id="IPR006311">
    <property type="entry name" value="TAT_signal"/>
</dbReference>
<feature type="active site" description="Proton donor/acceptor" evidence="9">
    <location>
        <position position="169"/>
    </location>
</feature>
<accession>A0A7X3LXE2</accession>